<feature type="coiled-coil region" evidence="1">
    <location>
        <begin position="62"/>
        <end position="89"/>
    </location>
</feature>
<evidence type="ECO:0008006" key="5">
    <source>
        <dbReference type="Google" id="ProtNLM"/>
    </source>
</evidence>
<organism evidence="3 4">
    <name type="scientific">Roseofilum capinflatum BLCC-M114</name>
    <dbReference type="NCBI Taxonomy" id="3022440"/>
    <lineage>
        <taxon>Bacteria</taxon>
        <taxon>Bacillati</taxon>
        <taxon>Cyanobacteriota</taxon>
        <taxon>Cyanophyceae</taxon>
        <taxon>Desertifilales</taxon>
        <taxon>Desertifilaceae</taxon>
        <taxon>Roseofilum</taxon>
        <taxon>Roseofilum capinflatum</taxon>
    </lineage>
</organism>
<keyword evidence="4" id="KW-1185">Reference proteome</keyword>
<dbReference type="EMBL" id="JAQOSO010000096">
    <property type="protein sequence ID" value="MDJ1176124.1"/>
    <property type="molecule type" value="Genomic_DNA"/>
</dbReference>
<feature type="region of interest" description="Disordered" evidence="2">
    <location>
        <begin position="96"/>
        <end position="134"/>
    </location>
</feature>
<keyword evidence="1" id="KW-0175">Coiled coil</keyword>
<sequence>MARPIQRIEGEIEELESAIASLAEEFYQVYSKYTQHLGPAVRQQLILASYHICTQGYPQEFLALSLSRRQQLQEAIKDLAQKAEGEIRAIVSRPLQASPTFSSEEEEEENSEADSEPQSSDLSILESEEEPPVIQTPQALAQWQENVEKEIFEQLDFFSQEINQVLRAAHIFTEDVPQTLLELAKQAMGAHESLAPSVPNILSLVLEADNFLNPRRQGDFKGQMELPERLLKQHQDSIPPVIIGLQKGDYDEDEDEDEDEDDELDPIALLPFSLPLKILVVKLRLSDIEFSDPRVTSYRNQLRHLQDRLRSRGQDYQRKQKEYAIAQAESAWRSSWIEDRE</sequence>
<proteinExistence type="predicted"/>
<dbReference type="RefSeq" id="WP_283768414.1">
    <property type="nucleotide sequence ID" value="NZ_JAQOSO010000096.1"/>
</dbReference>
<reference evidence="3 4" key="1">
    <citation type="submission" date="2023-01" db="EMBL/GenBank/DDBJ databases">
        <title>Novel diversity within Roseofilum (Cyanobacteria; Desertifilaceae) from marine benthic mats with descriptions of four novel species.</title>
        <authorList>
            <person name="Wang Y."/>
            <person name="Berthold D.E."/>
            <person name="Hu J."/>
            <person name="Lefler F.W."/>
            <person name="Laughinghouse H.D. IV."/>
        </authorList>
    </citation>
    <scope>NUCLEOTIDE SEQUENCE [LARGE SCALE GENOMIC DNA]</scope>
    <source>
        <strain evidence="3 4">BLCC-M114</strain>
    </source>
</reference>
<evidence type="ECO:0000313" key="3">
    <source>
        <dbReference type="EMBL" id="MDJ1176124.1"/>
    </source>
</evidence>
<evidence type="ECO:0000256" key="1">
    <source>
        <dbReference type="SAM" id="Coils"/>
    </source>
</evidence>
<name>A0ABT7BAC2_9CYAN</name>
<gene>
    <name evidence="3" type="ORF">PMG25_18735</name>
</gene>
<accession>A0ABT7BAC2</accession>
<protein>
    <recommendedName>
        <fullName evidence="5">Heterocyst differentiation control protein</fullName>
    </recommendedName>
</protein>
<evidence type="ECO:0000313" key="4">
    <source>
        <dbReference type="Proteomes" id="UP001235849"/>
    </source>
</evidence>
<feature type="compositionally biased region" description="Acidic residues" evidence="2">
    <location>
        <begin position="103"/>
        <end position="115"/>
    </location>
</feature>
<comment type="caution">
    <text evidence="3">The sequence shown here is derived from an EMBL/GenBank/DDBJ whole genome shotgun (WGS) entry which is preliminary data.</text>
</comment>
<dbReference type="Proteomes" id="UP001235849">
    <property type="component" value="Unassembled WGS sequence"/>
</dbReference>
<evidence type="ECO:0000256" key="2">
    <source>
        <dbReference type="SAM" id="MobiDB-lite"/>
    </source>
</evidence>